<keyword evidence="5 11" id="KW-0436">Ligase</keyword>
<keyword evidence="14" id="KW-1185">Reference proteome</keyword>
<dbReference type="Pfam" id="PF05746">
    <property type="entry name" value="DALR_1"/>
    <property type="match status" value="1"/>
</dbReference>
<dbReference type="Pfam" id="PF02092">
    <property type="entry name" value="tRNA_synt_2f"/>
    <property type="match status" value="1"/>
</dbReference>
<dbReference type="EC" id="6.1.1.14" evidence="11"/>
<evidence type="ECO:0000256" key="5">
    <source>
        <dbReference type="ARBA" id="ARBA00022598"/>
    </source>
</evidence>
<keyword evidence="6 11" id="KW-0547">Nucleotide-binding</keyword>
<dbReference type="GO" id="GO:0004820">
    <property type="term" value="F:glycine-tRNA ligase activity"/>
    <property type="evidence" value="ECO:0007669"/>
    <property type="project" value="UniProtKB-EC"/>
</dbReference>
<keyword evidence="7 11" id="KW-0067">ATP-binding</keyword>
<dbReference type="SUPFAM" id="SSF109604">
    <property type="entry name" value="HD-domain/PDEase-like"/>
    <property type="match status" value="1"/>
</dbReference>
<name>A0ABT1X808_9PROT</name>
<evidence type="ECO:0000313" key="13">
    <source>
        <dbReference type="EMBL" id="MCR0983523.1"/>
    </source>
</evidence>
<evidence type="ECO:0000256" key="6">
    <source>
        <dbReference type="ARBA" id="ARBA00022741"/>
    </source>
</evidence>
<dbReference type="NCBIfam" id="TIGR00211">
    <property type="entry name" value="glyS"/>
    <property type="match status" value="1"/>
</dbReference>
<dbReference type="HAMAP" id="MF_00255">
    <property type="entry name" value="Gly_tRNA_synth_beta"/>
    <property type="match status" value="1"/>
</dbReference>
<comment type="caution">
    <text evidence="13">The sequence shown here is derived from an EMBL/GenBank/DDBJ whole genome shotgun (WGS) entry which is preliminary data.</text>
</comment>
<proteinExistence type="inferred from homology"/>
<feature type="domain" description="DALR anticodon binding" evidence="12">
    <location>
        <begin position="631"/>
        <end position="737"/>
    </location>
</feature>
<comment type="catalytic activity">
    <reaction evidence="10 11">
        <text>tRNA(Gly) + glycine + ATP = glycyl-tRNA(Gly) + AMP + diphosphate</text>
        <dbReference type="Rhea" id="RHEA:16013"/>
        <dbReference type="Rhea" id="RHEA-COMP:9664"/>
        <dbReference type="Rhea" id="RHEA-COMP:9683"/>
        <dbReference type="ChEBI" id="CHEBI:30616"/>
        <dbReference type="ChEBI" id="CHEBI:33019"/>
        <dbReference type="ChEBI" id="CHEBI:57305"/>
        <dbReference type="ChEBI" id="CHEBI:78442"/>
        <dbReference type="ChEBI" id="CHEBI:78522"/>
        <dbReference type="ChEBI" id="CHEBI:456215"/>
        <dbReference type="EC" id="6.1.1.14"/>
    </reaction>
</comment>
<evidence type="ECO:0000256" key="1">
    <source>
        <dbReference type="ARBA" id="ARBA00004496"/>
    </source>
</evidence>
<dbReference type="PROSITE" id="PS50861">
    <property type="entry name" value="AA_TRNA_LIGASE_II_GLYAB"/>
    <property type="match status" value="1"/>
</dbReference>
<evidence type="ECO:0000256" key="2">
    <source>
        <dbReference type="ARBA" id="ARBA00008226"/>
    </source>
</evidence>
<comment type="subcellular location">
    <subcellularLocation>
        <location evidence="1 11">Cytoplasm</location>
    </subcellularLocation>
</comment>
<dbReference type="InterPro" id="IPR015944">
    <property type="entry name" value="Gly-tRNA-synth_bsu"/>
</dbReference>
<accession>A0ABT1X808</accession>
<keyword evidence="9 11" id="KW-0030">Aminoacyl-tRNA synthetase</keyword>
<dbReference type="InterPro" id="IPR008909">
    <property type="entry name" value="DALR_anticod-bd"/>
</dbReference>
<dbReference type="EMBL" id="JANJOU010000013">
    <property type="protein sequence ID" value="MCR0983523.1"/>
    <property type="molecule type" value="Genomic_DNA"/>
</dbReference>
<sequence>MAELLLEILSEEIPARMQARAAEDLARLMAEALKPAGLALQGARTLYGPRRIALIAEMPAATPATEREEKGPRLGAPEQALGGFARKFSLPDAAVAAMKAATGASDTPVYEGEGLTILARAEKSGASFLLRLANPARSSADVLADAIPALIRRFPWPKSMRWGTSDLIWVRPMQRILCLLDGEVVPFRLADGTDDAHGLHSADITEGHRIQSPGAFAVASAAEYEAGLRERSVIPDAAERERMIEEGIAALAAAEGLEVVPDRGLLAEVAGLVEWPVPLLGRIDDAFMDLPPELMRTTMRVNQRYFALRRPNGEAAARFALVANIDSRDGGAAIVGGNERVLRARLSDARFFWDLDRKQSLESFLPKLDSVVFHAKLGTQGDRVRRLERLARHIAPMVGADPDLAARGARLAKADLASGMVGEFPELQGVMGRYYALHAGEDPRVAEAVGAHYRPLGPGDAVPAEPTAVAVALADKLDQLAGFFAADERPTGSGDPYALRRAALGVIRIIRENGLRLPLADALAEAFFGYPMAQGSTATPEFGMTVAAERMNAGWTPPAASAHPPMVAAFAQGVIEFLAERLRVQMRAEGLRHDLVAAAFGTSGDDDLNRLLARADALRDFLSSEAGTDLLAAYRRAANILRIEEKKDGRAYAPAIDPGLLGAAEEKALAAALEAARPEVGAALSREDFAGAMAALAPLRAPVDAFFDRVTVNDPDRSLRGNRLGLLALLRAAMDEVADIARIEG</sequence>
<evidence type="ECO:0000313" key="14">
    <source>
        <dbReference type="Proteomes" id="UP001524642"/>
    </source>
</evidence>
<evidence type="ECO:0000256" key="11">
    <source>
        <dbReference type="HAMAP-Rule" id="MF_00255"/>
    </source>
</evidence>
<keyword evidence="8 11" id="KW-0648">Protein biosynthesis</keyword>
<evidence type="ECO:0000256" key="8">
    <source>
        <dbReference type="ARBA" id="ARBA00022917"/>
    </source>
</evidence>
<dbReference type="RefSeq" id="WP_257717188.1">
    <property type="nucleotide sequence ID" value="NZ_JANJOU010000013.1"/>
</dbReference>
<evidence type="ECO:0000256" key="10">
    <source>
        <dbReference type="ARBA" id="ARBA00047937"/>
    </source>
</evidence>
<evidence type="ECO:0000256" key="3">
    <source>
        <dbReference type="ARBA" id="ARBA00011209"/>
    </source>
</evidence>
<dbReference type="Proteomes" id="UP001524642">
    <property type="component" value="Unassembled WGS sequence"/>
</dbReference>
<reference evidence="13 14" key="1">
    <citation type="submission" date="2022-06" db="EMBL/GenBank/DDBJ databases">
        <title>Roseomonas CN29.</title>
        <authorList>
            <person name="Cheng Y."/>
            <person name="He X."/>
        </authorList>
    </citation>
    <scope>NUCLEOTIDE SEQUENCE [LARGE SCALE GENOMIC DNA]</scope>
    <source>
        <strain evidence="13 14">CN29</strain>
    </source>
</reference>
<protein>
    <recommendedName>
        <fullName evidence="11">Glycine--tRNA ligase beta subunit</fullName>
        <ecNumber evidence="11">6.1.1.14</ecNumber>
    </recommendedName>
    <alternativeName>
        <fullName evidence="11">Glycyl-tRNA synthetase beta subunit</fullName>
        <shortName evidence="11">GlyRS</shortName>
    </alternativeName>
</protein>
<gene>
    <name evidence="11 13" type="primary">glyS</name>
    <name evidence="13" type="ORF">NRP21_15810</name>
</gene>
<dbReference type="PANTHER" id="PTHR30075:SF2">
    <property type="entry name" value="GLYCINE--TRNA LIGASE, CHLOROPLASTIC_MITOCHONDRIAL 2"/>
    <property type="match status" value="1"/>
</dbReference>
<keyword evidence="4 11" id="KW-0963">Cytoplasm</keyword>
<evidence type="ECO:0000259" key="12">
    <source>
        <dbReference type="Pfam" id="PF05746"/>
    </source>
</evidence>
<evidence type="ECO:0000256" key="7">
    <source>
        <dbReference type="ARBA" id="ARBA00022840"/>
    </source>
</evidence>
<dbReference type="PANTHER" id="PTHR30075">
    <property type="entry name" value="GLYCYL-TRNA SYNTHETASE"/>
    <property type="match status" value="1"/>
</dbReference>
<organism evidence="13 14">
    <name type="scientific">Roseomonas populi</name>
    <dbReference type="NCBI Taxonomy" id="3121582"/>
    <lineage>
        <taxon>Bacteria</taxon>
        <taxon>Pseudomonadati</taxon>
        <taxon>Pseudomonadota</taxon>
        <taxon>Alphaproteobacteria</taxon>
        <taxon>Acetobacterales</taxon>
        <taxon>Roseomonadaceae</taxon>
        <taxon>Roseomonas</taxon>
    </lineage>
</organism>
<comment type="subunit">
    <text evidence="3 11">Tetramer of two alpha and two beta subunits.</text>
</comment>
<comment type="similarity">
    <text evidence="2 11">Belongs to the class-II aminoacyl-tRNA synthetase family.</text>
</comment>
<dbReference type="PRINTS" id="PR01045">
    <property type="entry name" value="TRNASYNTHGB"/>
</dbReference>
<dbReference type="InterPro" id="IPR006194">
    <property type="entry name" value="Gly-tRNA-synth_heterodimer"/>
</dbReference>
<evidence type="ECO:0000256" key="9">
    <source>
        <dbReference type="ARBA" id="ARBA00023146"/>
    </source>
</evidence>
<evidence type="ECO:0000256" key="4">
    <source>
        <dbReference type="ARBA" id="ARBA00022490"/>
    </source>
</evidence>